<name>A0A6J1QWW0_9HYME</name>
<dbReference type="RefSeq" id="XP_024885140.1">
    <property type="nucleotide sequence ID" value="XM_025029372.1"/>
</dbReference>
<evidence type="ECO:0000313" key="2">
    <source>
        <dbReference type="Proteomes" id="UP000504618"/>
    </source>
</evidence>
<organism evidence="2 3">
    <name type="scientific">Temnothorax curvispinosus</name>
    <dbReference type="NCBI Taxonomy" id="300111"/>
    <lineage>
        <taxon>Eukaryota</taxon>
        <taxon>Metazoa</taxon>
        <taxon>Ecdysozoa</taxon>
        <taxon>Arthropoda</taxon>
        <taxon>Hexapoda</taxon>
        <taxon>Insecta</taxon>
        <taxon>Pterygota</taxon>
        <taxon>Neoptera</taxon>
        <taxon>Endopterygota</taxon>
        <taxon>Hymenoptera</taxon>
        <taxon>Apocrita</taxon>
        <taxon>Aculeata</taxon>
        <taxon>Formicoidea</taxon>
        <taxon>Formicidae</taxon>
        <taxon>Myrmicinae</taxon>
        <taxon>Temnothorax</taxon>
    </lineage>
</organism>
<accession>A0A6J1QWW0</accession>
<sequence>MVFYIPWTTDTDYHTRFNQEVKCSSTGDTSGRDKGYIRERTSDSLTDSNFNFLFRLQKIYLILGLLVTAAYAEKKINLEDIERDNLRAEGKPESIRTDETKYTAKPNQQQQYQIPSQYNTLSHSELYIPPQRLQDIKYSEVPPEEYSQPNQYSVHEAQYKQPSQILPQQNIPPAQYYGGYQQQVEIAAKGIAPIAFESQKLNYQPEIPVGNYIQSVQQKAVTEKYTKAVNKEPLYIDVPVTQLLPYYPYYPLDSNPLVGLKGAGLAQPPLQLASNAAQQISIPIYASVYNQKQLIPPLQPSYSTAGPVTFTTKAPKGSTYAIPSIPKKKLSSSTLTTPLYAQPQQSLAQGKTLLHTQAYITPSQPQYVQQLVYTQPGIAYSDPAAAYSDFYARLPAYIQDNYLRGQLNQYQTQQQLYIAPTIGHEAPKEVLQEQISQDQPQNYIKVPDEPKTHFIPPQFPPHDFKAGSTQLEPIRGSFEDEQALLQVQDHSLPSEPRSLLDTYIPSKVIAAQDIARYRERPIKLEGGFLPSKVNFALKKRKSE</sequence>
<gene>
    <name evidence="3" type="primary">LOC112463175</name>
</gene>
<proteinExistence type="predicted"/>
<evidence type="ECO:0000313" key="3">
    <source>
        <dbReference type="RefSeq" id="XP_024885140.1"/>
    </source>
</evidence>
<dbReference type="AlphaFoldDB" id="A0A6J1QWW0"/>
<dbReference type="OrthoDB" id="7694545at2759"/>
<feature type="region of interest" description="Disordered" evidence="1">
    <location>
        <begin position="89"/>
        <end position="110"/>
    </location>
</feature>
<protein>
    <submittedName>
        <fullName evidence="3">Uncharacterized protein LOC112463175</fullName>
    </submittedName>
</protein>
<dbReference type="Proteomes" id="UP000504618">
    <property type="component" value="Unplaced"/>
</dbReference>
<feature type="compositionally biased region" description="Basic and acidic residues" evidence="1">
    <location>
        <begin position="89"/>
        <end position="102"/>
    </location>
</feature>
<dbReference type="GeneID" id="112463175"/>
<keyword evidence="2" id="KW-1185">Reference proteome</keyword>
<reference evidence="3" key="1">
    <citation type="submission" date="2025-08" db="UniProtKB">
        <authorList>
            <consortium name="RefSeq"/>
        </authorList>
    </citation>
    <scope>IDENTIFICATION</scope>
    <source>
        <tissue evidence="3">Whole body</tissue>
    </source>
</reference>
<evidence type="ECO:0000256" key="1">
    <source>
        <dbReference type="SAM" id="MobiDB-lite"/>
    </source>
</evidence>